<dbReference type="PROSITE" id="PS51168">
    <property type="entry name" value="CHORISMATE_MUT_2"/>
    <property type="match status" value="1"/>
</dbReference>
<reference evidence="2 3" key="1">
    <citation type="submission" date="2021-01" db="EMBL/GenBank/DDBJ databases">
        <title>Actinoplanes sp. nov. LDG1-06 isolated from lichen.</title>
        <authorList>
            <person name="Saeng-In P."/>
            <person name="Phongsopitanun W."/>
            <person name="Kanchanasin P."/>
            <person name="Yuki M."/>
            <person name="Kudo T."/>
            <person name="Ohkuma M."/>
            <person name="Tanasupawat S."/>
        </authorList>
    </citation>
    <scope>NUCLEOTIDE SEQUENCE [LARGE SCALE GENOMIC DNA]</scope>
    <source>
        <strain evidence="2 3">LDG1-06</strain>
    </source>
</reference>
<dbReference type="Proteomes" id="UP000632138">
    <property type="component" value="Unassembled WGS sequence"/>
</dbReference>
<evidence type="ECO:0000259" key="1">
    <source>
        <dbReference type="PROSITE" id="PS51168"/>
    </source>
</evidence>
<gene>
    <name evidence="2" type="ORF">JIG36_28500</name>
</gene>
<dbReference type="InterPro" id="IPR002701">
    <property type="entry name" value="CM_II_prokaryot"/>
</dbReference>
<dbReference type="InterPro" id="IPR036979">
    <property type="entry name" value="CM_dom_sf"/>
</dbReference>
<comment type="caution">
    <text evidence="2">The sequence shown here is derived from an EMBL/GenBank/DDBJ whole genome shotgun (WGS) entry which is preliminary data.</text>
</comment>
<keyword evidence="2" id="KW-0413">Isomerase</keyword>
<dbReference type="InterPro" id="IPR010958">
    <property type="entry name" value="Chorismate_mutase_highGC-bac"/>
</dbReference>
<dbReference type="NCBIfam" id="NF005894">
    <property type="entry name" value="PRK07857.1"/>
    <property type="match status" value="1"/>
</dbReference>
<dbReference type="EMBL" id="JAENHP010000010">
    <property type="protein sequence ID" value="MBM2619501.1"/>
    <property type="molecule type" value="Genomic_DNA"/>
</dbReference>
<accession>A0ABS2AI45</accession>
<dbReference type="RefSeq" id="WP_203379486.1">
    <property type="nucleotide sequence ID" value="NZ_JAENHP010000010.1"/>
</dbReference>
<dbReference type="Gene3D" id="1.20.59.10">
    <property type="entry name" value="Chorismate mutase"/>
    <property type="match status" value="1"/>
</dbReference>
<dbReference type="SMART" id="SM00830">
    <property type="entry name" value="CM_2"/>
    <property type="match status" value="1"/>
</dbReference>
<dbReference type="SUPFAM" id="SSF48600">
    <property type="entry name" value="Chorismate mutase II"/>
    <property type="match status" value="1"/>
</dbReference>
<dbReference type="InterPro" id="IPR036263">
    <property type="entry name" value="Chorismate_II_sf"/>
</dbReference>
<feature type="domain" description="Chorismate mutase" evidence="1">
    <location>
        <begin position="6"/>
        <end position="88"/>
    </location>
</feature>
<dbReference type="GO" id="GO:0004106">
    <property type="term" value="F:chorismate mutase activity"/>
    <property type="evidence" value="ECO:0007669"/>
    <property type="project" value="UniProtKB-EC"/>
</dbReference>
<evidence type="ECO:0000313" key="3">
    <source>
        <dbReference type="Proteomes" id="UP000632138"/>
    </source>
</evidence>
<dbReference type="Pfam" id="PF01817">
    <property type="entry name" value="CM_2"/>
    <property type="match status" value="1"/>
</dbReference>
<dbReference type="NCBIfam" id="TIGR01808">
    <property type="entry name" value="CM_M_hiGC-arch"/>
    <property type="match status" value="1"/>
</dbReference>
<keyword evidence="3" id="KW-1185">Reference proteome</keyword>
<evidence type="ECO:0000313" key="2">
    <source>
        <dbReference type="EMBL" id="MBM2619501.1"/>
    </source>
</evidence>
<dbReference type="EC" id="5.4.99.5" evidence="2"/>
<name>A0ABS2AI45_9ACTN</name>
<proteinExistence type="predicted"/>
<protein>
    <submittedName>
        <fullName evidence="2">Chorismate mutase</fullName>
        <ecNumber evidence="2">5.4.99.5</ecNumber>
    </submittedName>
</protein>
<sequence length="88" mass="9566">MDITIDKTAADISALRARIDGIDNSIVALFKERAEVSRHIGSARMAEGGTRIVLAREREVIAHYRESLGEPGVEIALLLLRAGRGRLG</sequence>
<organism evidence="2 3">
    <name type="scientific">Paractinoplanes ovalisporus</name>
    <dbReference type="NCBI Taxonomy" id="2810368"/>
    <lineage>
        <taxon>Bacteria</taxon>
        <taxon>Bacillati</taxon>
        <taxon>Actinomycetota</taxon>
        <taxon>Actinomycetes</taxon>
        <taxon>Micromonosporales</taxon>
        <taxon>Micromonosporaceae</taxon>
        <taxon>Paractinoplanes</taxon>
    </lineage>
</organism>